<feature type="transmembrane region" description="Helical" evidence="1">
    <location>
        <begin position="37"/>
        <end position="54"/>
    </location>
</feature>
<feature type="non-terminal residue" evidence="2">
    <location>
        <position position="182"/>
    </location>
</feature>
<evidence type="ECO:0000256" key="1">
    <source>
        <dbReference type="SAM" id="Phobius"/>
    </source>
</evidence>
<dbReference type="AlphaFoldDB" id="X1IUB3"/>
<sequence length="182" mass="20588">MMQFLAQLITWINVPVNFLGGYLLGFIAYMPGWLSNTIISAVVGVLALFILKYTSNQTAIGKAKDRTKANMLALKLFKDSFTVTMKALGQIYKGAFIRLFHIIRPMLVMIVPFCLIMSQMGLWYQARPLQPGEEAVVTMQLNGEMNSAWPDVSIVSNPAFDITIDQVRVFSKRQLYWKIEAL</sequence>
<keyword evidence="1" id="KW-0472">Membrane</keyword>
<keyword evidence="1" id="KW-1133">Transmembrane helix</keyword>
<comment type="caution">
    <text evidence="2">The sequence shown here is derived from an EMBL/GenBank/DDBJ whole genome shotgun (WGS) entry which is preliminary data.</text>
</comment>
<feature type="transmembrane region" description="Helical" evidence="1">
    <location>
        <begin position="12"/>
        <end position="31"/>
    </location>
</feature>
<keyword evidence="1" id="KW-0812">Transmembrane</keyword>
<organism evidence="2">
    <name type="scientific">marine sediment metagenome</name>
    <dbReference type="NCBI Taxonomy" id="412755"/>
    <lineage>
        <taxon>unclassified sequences</taxon>
        <taxon>metagenomes</taxon>
        <taxon>ecological metagenomes</taxon>
    </lineage>
</organism>
<name>X1IUB3_9ZZZZ</name>
<feature type="transmembrane region" description="Helical" evidence="1">
    <location>
        <begin position="106"/>
        <end position="124"/>
    </location>
</feature>
<dbReference type="EMBL" id="BARU01039819">
    <property type="protein sequence ID" value="GAH85307.1"/>
    <property type="molecule type" value="Genomic_DNA"/>
</dbReference>
<reference evidence="2" key="1">
    <citation type="journal article" date="2014" name="Front. Microbiol.">
        <title>High frequency of phylogenetically diverse reductive dehalogenase-homologous genes in deep subseafloor sedimentary metagenomes.</title>
        <authorList>
            <person name="Kawai M."/>
            <person name="Futagami T."/>
            <person name="Toyoda A."/>
            <person name="Takaki Y."/>
            <person name="Nishi S."/>
            <person name="Hori S."/>
            <person name="Arai W."/>
            <person name="Tsubouchi T."/>
            <person name="Morono Y."/>
            <person name="Uchiyama I."/>
            <person name="Ito T."/>
            <person name="Fujiyama A."/>
            <person name="Inagaki F."/>
            <person name="Takami H."/>
        </authorList>
    </citation>
    <scope>NUCLEOTIDE SEQUENCE</scope>
    <source>
        <strain evidence="2">Expedition CK06-06</strain>
    </source>
</reference>
<accession>X1IUB3</accession>
<proteinExistence type="predicted"/>
<evidence type="ECO:0000313" key="2">
    <source>
        <dbReference type="EMBL" id="GAH85307.1"/>
    </source>
</evidence>
<gene>
    <name evidence="2" type="ORF">S03H2_61667</name>
</gene>
<protein>
    <submittedName>
        <fullName evidence="2">Uncharacterized protein</fullName>
    </submittedName>
</protein>